<evidence type="ECO:0000313" key="4">
    <source>
        <dbReference type="EMBL" id="MCK8625166.1"/>
    </source>
</evidence>
<dbReference type="InterPro" id="IPR026906">
    <property type="entry name" value="LRR_5"/>
</dbReference>
<dbReference type="EMBL" id="JAJIAO010000009">
    <property type="protein sequence ID" value="MCK8625166.1"/>
    <property type="molecule type" value="Genomic_DNA"/>
</dbReference>
<name>A0ABT0I391_9LACO</name>
<evidence type="ECO:0000256" key="1">
    <source>
        <dbReference type="SAM" id="MobiDB-lite"/>
    </source>
</evidence>
<gene>
    <name evidence="4" type="ORF">LNP07_06515</name>
</gene>
<feature type="region of interest" description="Disordered" evidence="1">
    <location>
        <begin position="301"/>
        <end position="330"/>
    </location>
</feature>
<dbReference type="InterPro" id="IPR032675">
    <property type="entry name" value="LRR_dom_sf"/>
</dbReference>
<sequence length="511" mass="57699">MNKKLLLTISVSFLALGAGTLNCNAEPKNSLNAINNKELIRSFTDSHGNNFYVNEAGTVVKSDIKNTNTVVMASDMCIKRISNEAFKNKGLENISIPVGVKEIDNNAFEGNNIRSVILPSSVEKVGNSILGPASKDKTIELTNLDEDLHKKLLQDDEYSIEHSKCNLKNISENSDNLRSFTDSHGNTIYVNEDGTVVKSDIKNTNTVVMASDMCIKRISNEAFKNKGLENISIPVGVQEIDNNAFEGNNIRSVILPSSVEKVGNSILGPASKDKTIELTNLDEDLHKKLLKDNEYSIKHLTCNPDDKNSNIDNNTEHHKDKNIKSDDKFINKETSNEYNRRFDFNHDGLNFNTLPIDTNSKETVSKASDKKNNDNPSLDDKNISKNKDIFHKYTRPFSIINKRGKTYKANNFIKNGKQNFILINGKILNGTKYERTYQQESNVKKVKIINHGGINMYRNINFSKQNFVKHAKFNQKFKVIAVKHLNYDITRYKLSNGLFITTHKNFVKVIK</sequence>
<feature type="region of interest" description="Disordered" evidence="1">
    <location>
        <begin position="362"/>
        <end position="383"/>
    </location>
</feature>
<evidence type="ECO:0000256" key="2">
    <source>
        <dbReference type="SAM" id="SignalP"/>
    </source>
</evidence>
<feature type="compositionally biased region" description="Basic and acidic residues" evidence="1">
    <location>
        <begin position="304"/>
        <end position="330"/>
    </location>
</feature>
<evidence type="ECO:0000259" key="3">
    <source>
        <dbReference type="Pfam" id="PF19087"/>
    </source>
</evidence>
<accession>A0ABT0I391</accession>
<comment type="caution">
    <text evidence="4">The sequence shown here is derived from an EMBL/GenBank/DDBJ whole genome shotgun (WGS) entry which is preliminary data.</text>
</comment>
<dbReference type="Pfam" id="PF19087">
    <property type="entry name" value="DUF5776"/>
    <property type="match status" value="1"/>
</dbReference>
<dbReference type="Pfam" id="PF13306">
    <property type="entry name" value="LRR_5"/>
    <property type="match status" value="2"/>
</dbReference>
<dbReference type="RefSeq" id="WP_248601901.1">
    <property type="nucleotide sequence ID" value="NZ_JAJIAO010000009.1"/>
</dbReference>
<reference evidence="4 5" key="1">
    <citation type="submission" date="2021-11" db="EMBL/GenBank/DDBJ databases">
        <title>Comparative genomics of bee honey and flower isolates.</title>
        <authorList>
            <person name="Bechtner J.D."/>
            <person name="Gallus M.K."/>
            <person name="Ehrmann M."/>
        </authorList>
    </citation>
    <scope>NUCLEOTIDE SEQUENCE [LARGE SCALE GENOMIC DNA]</scope>
    <source>
        <strain evidence="4 5">M161</strain>
    </source>
</reference>
<proteinExistence type="predicted"/>
<dbReference type="InterPro" id="IPR044081">
    <property type="entry name" value="DUF5776"/>
</dbReference>
<keyword evidence="5" id="KW-1185">Reference proteome</keyword>
<evidence type="ECO:0000313" key="5">
    <source>
        <dbReference type="Proteomes" id="UP001522905"/>
    </source>
</evidence>
<dbReference type="Proteomes" id="UP001522905">
    <property type="component" value="Unassembled WGS sequence"/>
</dbReference>
<protein>
    <submittedName>
        <fullName evidence="4">Leucine-rich repeat protein</fullName>
    </submittedName>
</protein>
<organism evidence="4 5">
    <name type="scientific">Apilactobacillus xinyiensis</name>
    <dbReference type="NCBI Taxonomy" id="2841032"/>
    <lineage>
        <taxon>Bacteria</taxon>
        <taxon>Bacillati</taxon>
        <taxon>Bacillota</taxon>
        <taxon>Bacilli</taxon>
        <taxon>Lactobacillales</taxon>
        <taxon>Lactobacillaceae</taxon>
        <taxon>Apilactobacillus</taxon>
    </lineage>
</organism>
<dbReference type="Gene3D" id="3.80.10.10">
    <property type="entry name" value="Ribonuclease Inhibitor"/>
    <property type="match status" value="2"/>
</dbReference>
<keyword evidence="2" id="KW-0732">Signal</keyword>
<feature type="signal peptide" evidence="2">
    <location>
        <begin position="1"/>
        <end position="25"/>
    </location>
</feature>
<feature type="domain" description="DUF5776" evidence="3">
    <location>
        <begin position="439"/>
        <end position="507"/>
    </location>
</feature>
<feature type="chain" id="PRO_5045248133" evidence="2">
    <location>
        <begin position="26"/>
        <end position="511"/>
    </location>
</feature>